<organism evidence="4 6">
    <name type="scientific">Methanobacterium formicicum</name>
    <dbReference type="NCBI Taxonomy" id="2162"/>
    <lineage>
        <taxon>Archaea</taxon>
        <taxon>Methanobacteriati</taxon>
        <taxon>Methanobacteriota</taxon>
        <taxon>Methanomada group</taxon>
        <taxon>Methanobacteria</taxon>
        <taxon>Methanobacteriales</taxon>
        <taxon>Methanobacteriaceae</taxon>
        <taxon>Methanobacterium</taxon>
    </lineage>
</organism>
<dbReference type="Pfam" id="PF13641">
    <property type="entry name" value="Glyco_tranf_2_3"/>
    <property type="match status" value="1"/>
</dbReference>
<dbReference type="CDD" id="cd06423">
    <property type="entry name" value="CESA_like"/>
    <property type="match status" value="1"/>
</dbReference>
<accession>A0A089ZVE4</accession>
<reference evidence="4" key="1">
    <citation type="submission" date="2013-12" db="EMBL/GenBank/DDBJ databases">
        <title>The complete genome sequence of Methanobacterium sp. BRM9.</title>
        <authorList>
            <consortium name="Pastoral Greenhouse Gas Research Consortium"/>
            <person name="Kelly W.J."/>
            <person name="Leahy S.C."/>
            <person name="Perry R."/>
            <person name="Li D."/>
            <person name="Altermann E."/>
            <person name="Lambie S.C."/>
            <person name="Attwood G.T."/>
        </authorList>
    </citation>
    <scope>NUCLEOTIDE SEQUENCE [LARGE SCALE GENOMIC DNA]</scope>
    <source>
        <strain evidence="4">BRM9</strain>
    </source>
</reference>
<proteinExistence type="predicted"/>
<keyword evidence="2" id="KW-0472">Membrane</keyword>
<sequence length="718" mass="80930">MKPASVLIVEDEMVTALDLQAKLVNIGFTVPSIVNSGEEAVNMAAELRPDVVLMDIVLQGEVDGIQAAKKISSLDIPVVFLTAYSDEKTLQRAKSTSPYGYIIKPYPDKDLELALETAIQKHQEYRDKVELIRYKGLGKGVPLTSQDDEISWEERPRILIVEDEIITAMDLTAQLSDKGYLVVDTVANGQEAIQKVELFRPDLVLMDIVLSGELDGISVAEHIHDLDIPVVFLSAYTDDATVERAIKTSPYGYLPKPYQIDELYSTLETALQQHRSETDRIKKIDQKITTKEGEMVIEKTAVFFISAIIISLIVYSLATRSMTWLMYLLFIPAIYNLFIVGISLKKPSPPGGKDQPFVSILIPAHNEEFTIERCVRSLAELDYYADGKRNYEIIVINDGSTDKTGEVLARLKGEFEYLRIVTRKPPRAGRGKGYVLNDGVRICQGEVIAVFDADARIDPDFLGKIIPYLDEEDVAGVQARVRMYNADRNLLTLMQEVEFSIFGNVILRARDVMGKSGFLGGNGQLTRKKFVEDIEGWDGFAVTEDLNMSVKLIMDGNKIRYCPEAVVWQEAVPEWKAFFRQRVRWATGNLETLFVYLAPLIDAKIPLYKKVDSIQYLVFLLFTVFVMLGYIVAILNLTYVARFSMEAPVIIGLISTVAFFPGVLLGIRRDKVGVLRSLVRAVEYWAYCLYLIPLFFAAFIHMLTRKERSWAKTKHTGD</sequence>
<evidence type="ECO:0000256" key="2">
    <source>
        <dbReference type="SAM" id="Phobius"/>
    </source>
</evidence>
<dbReference type="SMART" id="SM00448">
    <property type="entry name" value="REC"/>
    <property type="match status" value="2"/>
</dbReference>
<dbReference type="RefSeq" id="WP_048085301.1">
    <property type="nucleotide sequence ID" value="NZ_CALCVY010000013.1"/>
</dbReference>
<keyword evidence="4" id="KW-0808">Transferase</keyword>
<dbReference type="CDD" id="cd17534">
    <property type="entry name" value="REC_DC-like"/>
    <property type="match status" value="2"/>
</dbReference>
<dbReference type="PANTHER" id="PTHR43630">
    <property type="entry name" value="POLY-BETA-1,6-N-ACETYL-D-GLUCOSAMINE SYNTHASE"/>
    <property type="match status" value="1"/>
</dbReference>
<dbReference type="InterPro" id="IPR001789">
    <property type="entry name" value="Sig_transdc_resp-reg_receiver"/>
</dbReference>
<dbReference type="InterPro" id="IPR011006">
    <property type="entry name" value="CheY-like_superfamily"/>
</dbReference>
<dbReference type="SUPFAM" id="SSF53448">
    <property type="entry name" value="Nucleotide-diphospho-sugar transferases"/>
    <property type="match status" value="1"/>
</dbReference>
<dbReference type="GeneID" id="26739086"/>
<dbReference type="EMBL" id="LN734822">
    <property type="protein sequence ID" value="CEL24473.1"/>
    <property type="molecule type" value="Genomic_DNA"/>
</dbReference>
<evidence type="ECO:0000259" key="3">
    <source>
        <dbReference type="PROSITE" id="PS50110"/>
    </source>
</evidence>
<gene>
    <name evidence="4" type="ORF">BRM9_1475</name>
    <name evidence="5" type="ORF">MB9_0832</name>
</gene>
<feature type="transmembrane region" description="Helical" evidence="2">
    <location>
        <begin position="647"/>
        <end position="664"/>
    </location>
</feature>
<evidence type="ECO:0000313" key="6">
    <source>
        <dbReference type="Proteomes" id="UP000029661"/>
    </source>
</evidence>
<dbReference type="SUPFAM" id="SSF52172">
    <property type="entry name" value="CheY-like"/>
    <property type="match status" value="2"/>
</dbReference>
<feature type="modified residue" description="4-aspartylphosphate" evidence="1">
    <location>
        <position position="207"/>
    </location>
</feature>
<dbReference type="InterPro" id="IPR029044">
    <property type="entry name" value="Nucleotide-diphossugar_trans"/>
</dbReference>
<evidence type="ECO:0000313" key="5">
    <source>
        <dbReference type="EMBL" id="CEL24473.1"/>
    </source>
</evidence>
<dbReference type="Proteomes" id="UP000029661">
    <property type="component" value="Chromosome"/>
</dbReference>
<dbReference type="GO" id="GO:0016740">
    <property type="term" value="F:transferase activity"/>
    <property type="evidence" value="ECO:0007669"/>
    <property type="project" value="UniProtKB-KW"/>
</dbReference>
<dbReference type="PANTHER" id="PTHR43630:SF2">
    <property type="entry name" value="GLYCOSYLTRANSFERASE"/>
    <property type="match status" value="1"/>
</dbReference>
<keyword evidence="2" id="KW-1133">Transmembrane helix</keyword>
<feature type="transmembrane region" description="Helical" evidence="2">
    <location>
        <begin position="613"/>
        <end position="635"/>
    </location>
</feature>
<feature type="transmembrane region" description="Helical" evidence="2">
    <location>
        <begin position="684"/>
        <end position="704"/>
    </location>
</feature>
<dbReference type="Gene3D" id="3.40.50.2300">
    <property type="match status" value="2"/>
</dbReference>
<keyword evidence="2" id="KW-0812">Transmembrane</keyword>
<dbReference type="PATRIC" id="fig|2162.10.peg.864"/>
<keyword evidence="7" id="KW-1185">Reference proteome</keyword>
<dbReference type="AlphaFoldDB" id="A0A089ZVE4"/>
<evidence type="ECO:0000256" key="1">
    <source>
        <dbReference type="PROSITE-ProRule" id="PRU00169"/>
    </source>
</evidence>
<name>A0A089ZVE4_METFO</name>
<dbReference type="Pfam" id="PF00072">
    <property type="entry name" value="Response_reg"/>
    <property type="match status" value="2"/>
</dbReference>
<dbReference type="EMBL" id="CP006933">
    <property type="protein sequence ID" value="AIS32289.1"/>
    <property type="molecule type" value="Genomic_DNA"/>
</dbReference>
<evidence type="ECO:0000313" key="7">
    <source>
        <dbReference type="Proteomes" id="UP000062768"/>
    </source>
</evidence>
<feature type="domain" description="Response regulatory" evidence="3">
    <location>
        <begin position="157"/>
        <end position="271"/>
    </location>
</feature>
<feature type="domain" description="Response regulatory" evidence="3">
    <location>
        <begin position="5"/>
        <end position="119"/>
    </location>
</feature>
<keyword evidence="1" id="KW-0597">Phosphoprotein</keyword>
<dbReference type="GO" id="GO:0000160">
    <property type="term" value="P:phosphorelay signal transduction system"/>
    <property type="evidence" value="ECO:0007669"/>
    <property type="project" value="InterPro"/>
</dbReference>
<dbReference type="PROSITE" id="PS50110">
    <property type="entry name" value="RESPONSE_REGULATORY"/>
    <property type="match status" value="2"/>
</dbReference>
<dbReference type="Proteomes" id="UP000062768">
    <property type="component" value="Chromosome I"/>
</dbReference>
<dbReference type="OrthoDB" id="46222at2157"/>
<feature type="modified residue" description="4-aspartylphosphate" evidence="1">
    <location>
        <position position="55"/>
    </location>
</feature>
<feature type="transmembrane region" description="Helical" evidence="2">
    <location>
        <begin position="301"/>
        <end position="318"/>
    </location>
</feature>
<reference evidence="5" key="2">
    <citation type="submission" date="2014-09" db="EMBL/GenBank/DDBJ databases">
        <authorList>
            <person name="Bishop-Lilly K.A."/>
            <person name="Broomall S.M."/>
            <person name="Chain P.S."/>
            <person name="Chertkov O."/>
            <person name="Coyne S.R."/>
            <person name="Daligault H.E."/>
            <person name="Davenport K.W."/>
            <person name="Erkkila T."/>
            <person name="Frey K.G."/>
            <person name="Gibbons H.S."/>
            <person name="Gu W."/>
            <person name="Jaissle J."/>
            <person name="Johnson S.L."/>
            <person name="Koroleva G.I."/>
            <person name="Ladner J.T."/>
            <person name="Lo C.-C."/>
            <person name="Minogue T.D."/>
            <person name="Munk C."/>
            <person name="Palacios G.F."/>
            <person name="Redden C.L."/>
            <person name="Rosenzweig C.N."/>
            <person name="Scholz M.B."/>
            <person name="Teshima H."/>
            <person name="Xu Y."/>
        </authorList>
    </citation>
    <scope>NUCLEOTIDE SEQUENCE</scope>
    <source>
        <strain evidence="5">Mb9</strain>
    </source>
</reference>
<dbReference type="KEGG" id="mfc:BRM9_1475"/>
<feature type="transmembrane region" description="Helical" evidence="2">
    <location>
        <begin position="324"/>
        <end position="344"/>
    </location>
</feature>
<dbReference type="Gene3D" id="3.90.550.10">
    <property type="entry name" value="Spore Coat Polysaccharide Biosynthesis Protein SpsA, Chain A"/>
    <property type="match status" value="1"/>
</dbReference>
<dbReference type="STRING" id="2162.BRM9_1475"/>
<evidence type="ECO:0000313" key="4">
    <source>
        <dbReference type="EMBL" id="AIS32289.1"/>
    </source>
</evidence>
<protein>
    <submittedName>
        <fullName evidence="4">Glycosyl transferase GT2 family with response regulator receiver domain protein</fullName>
    </submittedName>
    <submittedName>
        <fullName evidence="5">Sensory transduction regulatory protein</fullName>
    </submittedName>
</protein>